<organism evidence="1 2">
    <name type="scientific">Skermanella aerolata</name>
    <dbReference type="NCBI Taxonomy" id="393310"/>
    <lineage>
        <taxon>Bacteria</taxon>
        <taxon>Pseudomonadati</taxon>
        <taxon>Pseudomonadota</taxon>
        <taxon>Alphaproteobacteria</taxon>
        <taxon>Rhodospirillales</taxon>
        <taxon>Azospirillaceae</taxon>
        <taxon>Skermanella</taxon>
    </lineage>
</organism>
<keyword evidence="2" id="KW-1185">Reference proteome</keyword>
<dbReference type="EMBL" id="BJYZ01000060">
    <property type="protein sequence ID" value="GEO43036.1"/>
    <property type="molecule type" value="Genomic_DNA"/>
</dbReference>
<comment type="caution">
    <text evidence="1">The sequence shown here is derived from an EMBL/GenBank/DDBJ whole genome shotgun (WGS) entry which is preliminary data.</text>
</comment>
<name>A0A512E2Y4_9PROT</name>
<accession>A0A512E2Y4</accession>
<reference evidence="1 2" key="1">
    <citation type="submission" date="2019-07" db="EMBL/GenBank/DDBJ databases">
        <title>Whole genome shotgun sequence of Skermanella aerolata NBRC 106429.</title>
        <authorList>
            <person name="Hosoyama A."/>
            <person name="Uohara A."/>
            <person name="Ohji S."/>
            <person name="Ichikawa N."/>
        </authorList>
    </citation>
    <scope>NUCLEOTIDE SEQUENCE [LARGE SCALE GENOMIC DNA]</scope>
    <source>
        <strain evidence="1 2">NBRC 106429</strain>
    </source>
</reference>
<sequence length="83" mass="8951">MVPRQRGPMDWFCQFGHSLVGWFAVIGAVRHDGVDVSRGLVQQRADLACIAFAAGSQSRGDNGAGRRVDRQMELPLVQAAGKA</sequence>
<dbReference type="AlphaFoldDB" id="A0A512E2Y4"/>
<evidence type="ECO:0000313" key="2">
    <source>
        <dbReference type="Proteomes" id="UP000321523"/>
    </source>
</evidence>
<gene>
    <name evidence="1" type="ORF">SAE02_71840</name>
</gene>
<dbReference type="Proteomes" id="UP000321523">
    <property type="component" value="Unassembled WGS sequence"/>
</dbReference>
<protein>
    <submittedName>
        <fullName evidence="1">Uncharacterized protein</fullName>
    </submittedName>
</protein>
<evidence type="ECO:0000313" key="1">
    <source>
        <dbReference type="EMBL" id="GEO43036.1"/>
    </source>
</evidence>
<proteinExistence type="predicted"/>